<dbReference type="HAMAP" id="MF_00033">
    <property type="entry name" value="MurG"/>
    <property type="match status" value="1"/>
</dbReference>
<keyword evidence="7 10" id="KW-0472">Membrane</keyword>
<evidence type="ECO:0000256" key="1">
    <source>
        <dbReference type="ARBA" id="ARBA00022475"/>
    </source>
</evidence>
<evidence type="ECO:0000259" key="11">
    <source>
        <dbReference type="Pfam" id="PF03033"/>
    </source>
</evidence>
<feature type="binding site" evidence="10">
    <location>
        <position position="275"/>
    </location>
    <ligand>
        <name>UDP-N-acetyl-alpha-D-glucosamine</name>
        <dbReference type="ChEBI" id="CHEBI:57705"/>
    </ligand>
</feature>
<sequence length="339" mass="37003">MICICGGGTGGHLAIARALGAELKRRGVCVIFVGSQQGQDKMWFENSDIFEQKYFLASSGVANKSGFKRLFSLLNIIKLSFACLSIFKKHKIKAVISVGGYSAAPAAFAAIASFKPLFIHEQNAHTGSLNALLKPLAKKFFCSYDKNEPFDYPVRQEFFALARIRSKCECVLFLGGSQGASAINALALALAPILNQRGVKIIHQCGAKEYESVRAKYDELGIKAGIYDFSEQLPELMSRADVCVSRAGASSLWELCANALPSVFIPYPYAAGDHQYYNAKFLADLGLAGLFRQESLEPNAVLEFIDNMDLASISASLKEKINMDGSQKIVDEVLKNIKI</sequence>
<dbReference type="InterPro" id="IPR004276">
    <property type="entry name" value="GlycoTrans_28_N"/>
</dbReference>
<feature type="domain" description="Glycosyl transferase family 28 C-terminal" evidence="12">
    <location>
        <begin position="171"/>
        <end position="314"/>
    </location>
</feature>
<keyword evidence="3 10" id="KW-0328">Glycosyltransferase</keyword>
<dbReference type="InterPro" id="IPR006009">
    <property type="entry name" value="GlcNAc_MurG"/>
</dbReference>
<protein>
    <recommendedName>
        <fullName evidence="10">UDP-N-acetylglucosamine--N-acetylmuramyl-(pentapeptide) pyrophosphoryl-undecaprenol N-acetylglucosamine transferase</fullName>
        <ecNumber evidence="10">2.4.1.227</ecNumber>
    </recommendedName>
    <alternativeName>
        <fullName evidence="10">Undecaprenyl-PP-MurNAc-pentapeptide-UDPGlcNAc GlcNAc transferase</fullName>
    </alternativeName>
</protein>
<dbReference type="PANTHER" id="PTHR21015:SF22">
    <property type="entry name" value="GLYCOSYLTRANSFERASE"/>
    <property type="match status" value="1"/>
</dbReference>
<dbReference type="Gene3D" id="3.40.50.2000">
    <property type="entry name" value="Glycogen Phosphorylase B"/>
    <property type="match status" value="2"/>
</dbReference>
<dbReference type="Proteomes" id="UP001171111">
    <property type="component" value="Unassembled WGS sequence"/>
</dbReference>
<evidence type="ECO:0000256" key="6">
    <source>
        <dbReference type="ARBA" id="ARBA00022984"/>
    </source>
</evidence>
<comment type="catalytic activity">
    <reaction evidence="10">
        <text>di-trans,octa-cis-undecaprenyl diphospho-N-acetyl-alpha-D-muramoyl-L-alanyl-D-glutamyl-meso-2,6-diaminopimeloyl-D-alanyl-D-alanine + UDP-N-acetyl-alpha-D-glucosamine = di-trans,octa-cis-undecaprenyl diphospho-[N-acetyl-alpha-D-glucosaminyl-(1-&gt;4)]-N-acetyl-alpha-D-muramoyl-L-alanyl-D-glutamyl-meso-2,6-diaminopimeloyl-D-alanyl-D-alanine + UDP + H(+)</text>
        <dbReference type="Rhea" id="RHEA:31227"/>
        <dbReference type="ChEBI" id="CHEBI:15378"/>
        <dbReference type="ChEBI" id="CHEBI:57705"/>
        <dbReference type="ChEBI" id="CHEBI:58223"/>
        <dbReference type="ChEBI" id="CHEBI:61387"/>
        <dbReference type="ChEBI" id="CHEBI:61388"/>
        <dbReference type="EC" id="2.4.1.227"/>
    </reaction>
</comment>
<keyword evidence="1 10" id="KW-1003">Cell membrane</keyword>
<reference evidence="13 14" key="1">
    <citation type="submission" date="2023-06" db="EMBL/GenBank/DDBJ databases">
        <title>Campylobacter magnum sp. nov., isolated from cecal contents of domestic pigs (Sus scrofa domesticus).</title>
        <authorList>
            <person name="Papic B."/>
            <person name="Gruntar I."/>
        </authorList>
    </citation>
    <scope>NUCLEOTIDE SEQUENCE [LARGE SCALE GENOMIC DNA]</scope>
    <source>
        <strain evidence="14">34484-21</strain>
    </source>
</reference>
<feature type="domain" description="Glycosyltransferase family 28 N-terminal" evidence="11">
    <location>
        <begin position="2"/>
        <end position="140"/>
    </location>
</feature>
<name>A0ABT8T7L4_9BACT</name>
<comment type="caution">
    <text evidence="13">The sequence shown here is derived from an EMBL/GenBank/DDBJ whole genome shotgun (WGS) entry which is preliminary data.</text>
</comment>
<evidence type="ECO:0000256" key="4">
    <source>
        <dbReference type="ARBA" id="ARBA00022679"/>
    </source>
</evidence>
<keyword evidence="4 10" id="KW-0808">Transferase</keyword>
<evidence type="ECO:0000256" key="3">
    <source>
        <dbReference type="ARBA" id="ARBA00022676"/>
    </source>
</evidence>
<keyword evidence="2 10" id="KW-0132">Cell division</keyword>
<gene>
    <name evidence="10 13" type="primary">murG</name>
    <name evidence="13" type="ORF">Q2362_01210</name>
</gene>
<keyword evidence="14" id="KW-1185">Reference proteome</keyword>
<evidence type="ECO:0000259" key="12">
    <source>
        <dbReference type="Pfam" id="PF04101"/>
    </source>
</evidence>
<dbReference type="InterPro" id="IPR007235">
    <property type="entry name" value="Glyco_trans_28_C"/>
</dbReference>
<evidence type="ECO:0000313" key="13">
    <source>
        <dbReference type="EMBL" id="MDO2408718.1"/>
    </source>
</evidence>
<keyword evidence="8 10" id="KW-0131">Cell cycle</keyword>
<organism evidence="13 14">
    <name type="scientific">Campylobacter magnus</name>
    <dbReference type="NCBI Taxonomy" id="3026462"/>
    <lineage>
        <taxon>Bacteria</taxon>
        <taxon>Pseudomonadati</taxon>
        <taxon>Campylobacterota</taxon>
        <taxon>Epsilonproteobacteria</taxon>
        <taxon>Campylobacterales</taxon>
        <taxon>Campylobacteraceae</taxon>
        <taxon>Campylobacter</taxon>
    </lineage>
</organism>
<dbReference type="GO" id="GO:0016757">
    <property type="term" value="F:glycosyltransferase activity"/>
    <property type="evidence" value="ECO:0007669"/>
    <property type="project" value="UniProtKB-KW"/>
</dbReference>
<comment type="subcellular location">
    <subcellularLocation>
        <location evidence="10">Cell membrane</location>
        <topology evidence="10">Peripheral membrane protein</topology>
        <orientation evidence="10">Cytoplasmic side</orientation>
    </subcellularLocation>
</comment>
<evidence type="ECO:0000256" key="2">
    <source>
        <dbReference type="ARBA" id="ARBA00022618"/>
    </source>
</evidence>
<dbReference type="PANTHER" id="PTHR21015">
    <property type="entry name" value="UDP-N-ACETYLGLUCOSAMINE--N-ACETYLMURAMYL-(PENTAPEPTIDE) PYROPHOSPHORYL-UNDECAPRENOL N-ACETYLGLUCOSAMINE TRANSFERASE 1"/>
    <property type="match status" value="1"/>
</dbReference>
<evidence type="ECO:0000256" key="8">
    <source>
        <dbReference type="ARBA" id="ARBA00023306"/>
    </source>
</evidence>
<evidence type="ECO:0000313" key="14">
    <source>
        <dbReference type="Proteomes" id="UP001171111"/>
    </source>
</evidence>
<feature type="binding site" evidence="10">
    <location>
        <begin position="9"/>
        <end position="11"/>
    </location>
    <ligand>
        <name>UDP-N-acetyl-alpha-D-glucosamine</name>
        <dbReference type="ChEBI" id="CHEBI:57705"/>
    </ligand>
</feature>
<dbReference type="Pfam" id="PF03033">
    <property type="entry name" value="Glyco_transf_28"/>
    <property type="match status" value="1"/>
</dbReference>
<feature type="binding site" evidence="10">
    <location>
        <position position="155"/>
    </location>
    <ligand>
        <name>UDP-N-acetyl-alpha-D-glucosamine</name>
        <dbReference type="ChEBI" id="CHEBI:57705"/>
    </ligand>
</feature>
<evidence type="ECO:0000256" key="7">
    <source>
        <dbReference type="ARBA" id="ARBA00023136"/>
    </source>
</evidence>
<accession>A0ABT8T7L4</accession>
<dbReference type="Pfam" id="PF04101">
    <property type="entry name" value="Glyco_tran_28_C"/>
    <property type="match status" value="1"/>
</dbReference>
<dbReference type="EC" id="2.4.1.227" evidence="10"/>
<feature type="binding site" evidence="10">
    <location>
        <position position="177"/>
    </location>
    <ligand>
        <name>UDP-N-acetyl-alpha-D-glucosamine</name>
        <dbReference type="ChEBI" id="CHEBI:57705"/>
    </ligand>
</feature>
<comment type="function">
    <text evidence="10">Cell wall formation. Catalyzes the transfer of a GlcNAc subunit on undecaprenyl-pyrophosphoryl-MurNAc-pentapeptide (lipid intermediate I) to form undecaprenyl-pyrophosphoryl-MurNAc-(pentapeptide)GlcNAc (lipid intermediate II).</text>
</comment>
<evidence type="ECO:0000256" key="5">
    <source>
        <dbReference type="ARBA" id="ARBA00022960"/>
    </source>
</evidence>
<evidence type="ECO:0000256" key="9">
    <source>
        <dbReference type="ARBA" id="ARBA00023316"/>
    </source>
</evidence>
<keyword evidence="6 10" id="KW-0573">Peptidoglycan synthesis</keyword>
<keyword evidence="5 10" id="KW-0133">Cell shape</keyword>
<feature type="binding site" evidence="10">
    <location>
        <position position="123"/>
    </location>
    <ligand>
        <name>UDP-N-acetyl-alpha-D-glucosamine</name>
        <dbReference type="ChEBI" id="CHEBI:57705"/>
    </ligand>
</feature>
<dbReference type="RefSeq" id="WP_302243457.1">
    <property type="nucleotide sequence ID" value="NZ_JAULJQ010000001.1"/>
</dbReference>
<comment type="caution">
    <text evidence="10">Lacks conserved residue(s) required for the propagation of feature annotation.</text>
</comment>
<keyword evidence="9 10" id="KW-0961">Cell wall biogenesis/degradation</keyword>
<dbReference type="EMBL" id="JAULJQ010000001">
    <property type="protein sequence ID" value="MDO2408718.1"/>
    <property type="molecule type" value="Genomic_DNA"/>
</dbReference>
<dbReference type="SUPFAM" id="SSF53756">
    <property type="entry name" value="UDP-Glycosyltransferase/glycogen phosphorylase"/>
    <property type="match status" value="1"/>
</dbReference>
<dbReference type="CDD" id="cd03785">
    <property type="entry name" value="GT28_MurG"/>
    <property type="match status" value="1"/>
</dbReference>
<comment type="pathway">
    <text evidence="10">Cell wall biogenesis; peptidoglycan biosynthesis.</text>
</comment>
<comment type="similarity">
    <text evidence="10">Belongs to the glycosyltransferase 28 family. MurG subfamily.</text>
</comment>
<proteinExistence type="inferred from homology"/>
<evidence type="ECO:0000256" key="10">
    <source>
        <dbReference type="HAMAP-Rule" id="MF_00033"/>
    </source>
</evidence>
<dbReference type="NCBIfam" id="TIGR01133">
    <property type="entry name" value="murG"/>
    <property type="match status" value="1"/>
</dbReference>